<keyword evidence="1" id="KW-0472">Membrane</keyword>
<comment type="caution">
    <text evidence="2">The sequence shown here is derived from an EMBL/GenBank/DDBJ whole genome shotgun (WGS) entry which is preliminary data.</text>
</comment>
<protein>
    <recommendedName>
        <fullName evidence="4">Ion channel</fullName>
    </recommendedName>
</protein>
<gene>
    <name evidence="2" type="ORF">GCM10011416_22270</name>
</gene>
<dbReference type="Proteomes" id="UP000633278">
    <property type="component" value="Unassembled WGS sequence"/>
</dbReference>
<evidence type="ECO:0008006" key="4">
    <source>
        <dbReference type="Google" id="ProtNLM"/>
    </source>
</evidence>
<sequence>MKKLLTLVFIFIFFIGYSQDAKLKEYSHTEFFNLIKAEKDSVFKLQDAFIYYAENDSAFTYEIIDGTFQFKSNDTIFIDKVIELENVHFEHNNNELGFPIGLPLIVFNKDVIITETTSILFFNCVFKGFLDIDTQVLDNNLIIELDKKYLDYDATIGFYNTTFYNDIILSVGDIDNYSPISFKMFYNTFISDEIRTENEVSTSNIKEMHFDENLFIGNGFLNLHVDTSMFLSVYRNDFGDFRVDFAKASLNNAQVYLVEENIFNKELLLRIDAFSISHTYRWKQWKNKVVSNGGFDLYLKSLVDKDNSLDYYDLYYTDSVFNNYKNKYKFEYENSYKFEMQLLGQFYDFYKTQHDSDYANQVYVEFKNLETKRYAYLYEKDPTFSSFFTWKINQFLKVFSGYGTNPSLSIIFSLYVIFIFALVYMLFPNNWESGKKNKLMNRLRFFTKYFRQNEGIREIYEEEKQYDVMSYTEFRDYMHSSKKEVPWFFLWLTKPIYYFSSYNYKMTGKVLRHTDILKGRWVDLPKRRKLITSFVIGSWMLGLIFIDLIIKFLNALTLSINTFTTLGFGEIPIKGIPRYLAVVQGFIGWFMLTIFSVSLISQLLN</sequence>
<organism evidence="2 3">
    <name type="scientific">Polaribacter pacificus</name>
    <dbReference type="NCBI Taxonomy" id="1775173"/>
    <lineage>
        <taxon>Bacteria</taxon>
        <taxon>Pseudomonadati</taxon>
        <taxon>Bacteroidota</taxon>
        <taxon>Flavobacteriia</taxon>
        <taxon>Flavobacteriales</taxon>
        <taxon>Flavobacteriaceae</taxon>
    </lineage>
</organism>
<reference evidence="2" key="1">
    <citation type="journal article" date="2014" name="Int. J. Syst. Evol. Microbiol.">
        <title>Complete genome sequence of Corynebacterium casei LMG S-19264T (=DSM 44701T), isolated from a smear-ripened cheese.</title>
        <authorList>
            <consortium name="US DOE Joint Genome Institute (JGI-PGF)"/>
            <person name="Walter F."/>
            <person name="Albersmeier A."/>
            <person name="Kalinowski J."/>
            <person name="Ruckert C."/>
        </authorList>
    </citation>
    <scope>NUCLEOTIDE SEQUENCE</scope>
    <source>
        <strain evidence="2">CGMCC 1.15763</strain>
    </source>
</reference>
<evidence type="ECO:0000313" key="2">
    <source>
        <dbReference type="EMBL" id="GGH02964.1"/>
    </source>
</evidence>
<evidence type="ECO:0000313" key="3">
    <source>
        <dbReference type="Proteomes" id="UP000633278"/>
    </source>
</evidence>
<keyword evidence="1" id="KW-0812">Transmembrane</keyword>
<accession>A0A917I1E6</accession>
<proteinExistence type="predicted"/>
<reference evidence="2" key="2">
    <citation type="submission" date="2020-09" db="EMBL/GenBank/DDBJ databases">
        <authorList>
            <person name="Sun Q."/>
            <person name="Zhou Y."/>
        </authorList>
    </citation>
    <scope>NUCLEOTIDE SEQUENCE</scope>
    <source>
        <strain evidence="2">CGMCC 1.15763</strain>
    </source>
</reference>
<feature type="transmembrane region" description="Helical" evidence="1">
    <location>
        <begin position="530"/>
        <end position="556"/>
    </location>
</feature>
<feature type="transmembrane region" description="Helical" evidence="1">
    <location>
        <begin position="408"/>
        <end position="427"/>
    </location>
</feature>
<dbReference type="AlphaFoldDB" id="A0A917I1E6"/>
<feature type="transmembrane region" description="Helical" evidence="1">
    <location>
        <begin position="576"/>
        <end position="600"/>
    </location>
</feature>
<keyword evidence="3" id="KW-1185">Reference proteome</keyword>
<name>A0A917I1E6_9FLAO</name>
<dbReference type="RefSeq" id="WP_188599428.1">
    <property type="nucleotide sequence ID" value="NZ_BMJW01000003.1"/>
</dbReference>
<evidence type="ECO:0000256" key="1">
    <source>
        <dbReference type="SAM" id="Phobius"/>
    </source>
</evidence>
<dbReference type="EMBL" id="BMJW01000003">
    <property type="protein sequence ID" value="GGH02964.1"/>
    <property type="molecule type" value="Genomic_DNA"/>
</dbReference>
<keyword evidence="1" id="KW-1133">Transmembrane helix</keyword>